<feature type="transmembrane region" description="Helical" evidence="1">
    <location>
        <begin position="12"/>
        <end position="36"/>
    </location>
</feature>
<evidence type="ECO:0000256" key="1">
    <source>
        <dbReference type="SAM" id="Phobius"/>
    </source>
</evidence>
<evidence type="ECO:0000313" key="2">
    <source>
        <dbReference type="EMBL" id="ELZ49050.1"/>
    </source>
</evidence>
<dbReference type="Proteomes" id="UP000011586">
    <property type="component" value="Unassembled WGS sequence"/>
</dbReference>
<name>M0EMW4_9EURY</name>
<keyword evidence="1" id="KW-1133">Transmembrane helix</keyword>
<comment type="caution">
    <text evidence="2">The sequence shown here is derived from an EMBL/GenBank/DDBJ whole genome shotgun (WGS) entry which is preliminary data.</text>
</comment>
<organism evidence="2 3">
    <name type="scientific">Halorubrum californiense DSM 19288</name>
    <dbReference type="NCBI Taxonomy" id="1227465"/>
    <lineage>
        <taxon>Archaea</taxon>
        <taxon>Methanobacteriati</taxon>
        <taxon>Methanobacteriota</taxon>
        <taxon>Stenosarchaea group</taxon>
        <taxon>Halobacteria</taxon>
        <taxon>Halobacteriales</taxon>
        <taxon>Haloferacaceae</taxon>
        <taxon>Halorubrum</taxon>
    </lineage>
</organism>
<keyword evidence="3" id="KW-1185">Reference proteome</keyword>
<reference evidence="2 3" key="1">
    <citation type="journal article" date="2014" name="PLoS Genet.">
        <title>Phylogenetically driven sequencing of extremely halophilic archaea reveals strategies for static and dynamic osmo-response.</title>
        <authorList>
            <person name="Becker E.A."/>
            <person name="Seitzer P.M."/>
            <person name="Tritt A."/>
            <person name="Larsen D."/>
            <person name="Krusor M."/>
            <person name="Yao A.I."/>
            <person name="Wu D."/>
            <person name="Madern D."/>
            <person name="Eisen J.A."/>
            <person name="Darling A.E."/>
            <person name="Facciotti M.T."/>
        </authorList>
    </citation>
    <scope>NUCLEOTIDE SEQUENCE [LARGE SCALE GENOMIC DNA]</scope>
    <source>
        <strain evidence="2 3">DSM 19288</strain>
    </source>
</reference>
<gene>
    <name evidence="2" type="ORF">C463_00380</name>
</gene>
<accession>M0EMW4</accession>
<sequence length="84" mass="9263">MVLSVRCDEIPIAVGTLIFRLLLLDLVLFVVILRFITPRPNCGDDLQGSYSRAVPPVHLLDETVLKSRQVVTESACVLDADLLS</sequence>
<proteinExistence type="predicted"/>
<dbReference type="EMBL" id="AOJK01000003">
    <property type="protein sequence ID" value="ELZ49050.1"/>
    <property type="molecule type" value="Genomic_DNA"/>
</dbReference>
<protein>
    <submittedName>
        <fullName evidence="2">Uncharacterized protein</fullName>
    </submittedName>
</protein>
<keyword evidence="1" id="KW-0812">Transmembrane</keyword>
<dbReference type="AlphaFoldDB" id="M0EMW4"/>
<keyword evidence="1" id="KW-0472">Membrane</keyword>
<evidence type="ECO:0000313" key="3">
    <source>
        <dbReference type="Proteomes" id="UP000011586"/>
    </source>
</evidence>